<dbReference type="STRING" id="1085623.GNIT_1521"/>
<dbReference type="OrthoDB" id="8447707at2"/>
<feature type="transmembrane region" description="Helical" evidence="1">
    <location>
        <begin position="102"/>
        <end position="125"/>
    </location>
</feature>
<sequence>MNSLNNATGLCAVTVDTWIPSLFKLAGLIVGVILIVLAAASYMTNMTLADLLSYVEKVFSYSFVLLFAPLLVFAVYAIALINRKSIGAEQKVFWFEIGQQAANGMSTLALTFTLLGISLGIGTLSKQSLTPDTVNDVIAVLTQQFSMAFMTTVVGLPAATLSRALLAISMVKPQRKISQHASFMHHSEE</sequence>
<keyword evidence="1" id="KW-0812">Transmembrane</keyword>
<feature type="transmembrane region" description="Helical" evidence="1">
    <location>
        <begin position="25"/>
        <end position="43"/>
    </location>
</feature>
<dbReference type="eggNOG" id="ENOG5032S85">
    <property type="taxonomic scope" value="Bacteria"/>
</dbReference>
<dbReference type="AlphaFoldDB" id="G4QGK2"/>
<keyword evidence="1" id="KW-1133">Transmembrane helix</keyword>
<feature type="transmembrane region" description="Helical" evidence="1">
    <location>
        <begin position="58"/>
        <end position="81"/>
    </location>
</feature>
<organism evidence="2 3">
    <name type="scientific">Glaciecola nitratireducens (strain JCM 12485 / KCTC 12276 / FR1064)</name>
    <dbReference type="NCBI Taxonomy" id="1085623"/>
    <lineage>
        <taxon>Bacteria</taxon>
        <taxon>Pseudomonadati</taxon>
        <taxon>Pseudomonadota</taxon>
        <taxon>Gammaproteobacteria</taxon>
        <taxon>Alteromonadales</taxon>
        <taxon>Alteromonadaceae</taxon>
        <taxon>Brumicola</taxon>
    </lineage>
</organism>
<dbReference type="HOGENOM" id="CLU_120956_0_0_6"/>
<evidence type="ECO:0008006" key="4">
    <source>
        <dbReference type="Google" id="ProtNLM"/>
    </source>
</evidence>
<keyword evidence="1" id="KW-0472">Membrane</keyword>
<evidence type="ECO:0000313" key="3">
    <source>
        <dbReference type="Proteomes" id="UP000009282"/>
    </source>
</evidence>
<evidence type="ECO:0000256" key="1">
    <source>
        <dbReference type="SAM" id="Phobius"/>
    </source>
</evidence>
<dbReference type="KEGG" id="gni:GNIT_1521"/>
<dbReference type="EMBL" id="CP003060">
    <property type="protein sequence ID" value="AEP29639.1"/>
    <property type="molecule type" value="Genomic_DNA"/>
</dbReference>
<name>G4QGK2_GLANF</name>
<reference evidence="2 3" key="1">
    <citation type="journal article" date="2011" name="J. Bacteriol.">
        <title>Complete genome sequence of seawater bacterium Glaciecola nitratireducens FR1064T.</title>
        <authorList>
            <person name="Bian F."/>
            <person name="Qin Q.L."/>
            <person name="Xie B.B."/>
            <person name="Shu Y.L."/>
            <person name="Zhang X.Y."/>
            <person name="Yu Y."/>
            <person name="Chen B."/>
            <person name="Chen X.L."/>
            <person name="Zhou B.C."/>
            <person name="Zhang Y.Z."/>
        </authorList>
    </citation>
    <scope>NUCLEOTIDE SEQUENCE [LARGE SCALE GENOMIC DNA]</scope>
    <source>
        <strain evidence="3">JCM 12485 / KCTC 12276 / FR1064</strain>
    </source>
</reference>
<gene>
    <name evidence="2" type="ordered locus">GNIT_1521</name>
</gene>
<dbReference type="Proteomes" id="UP000009282">
    <property type="component" value="Chromosome"/>
</dbReference>
<accession>G4QGK2</accession>
<protein>
    <recommendedName>
        <fullName evidence="4">MotA/TolQ/ExbB proton channel domain-containing protein</fullName>
    </recommendedName>
</protein>
<proteinExistence type="predicted"/>
<keyword evidence="3" id="KW-1185">Reference proteome</keyword>
<dbReference type="RefSeq" id="WP_014108513.1">
    <property type="nucleotide sequence ID" value="NC_016041.1"/>
</dbReference>
<evidence type="ECO:0000313" key="2">
    <source>
        <dbReference type="EMBL" id="AEP29639.1"/>
    </source>
</evidence>
<feature type="transmembrane region" description="Helical" evidence="1">
    <location>
        <begin position="145"/>
        <end position="166"/>
    </location>
</feature>